<evidence type="ECO:0000313" key="1">
    <source>
        <dbReference type="EMBL" id="MEJ5899891.1"/>
    </source>
</evidence>
<dbReference type="RefSeq" id="WP_339439547.1">
    <property type="nucleotide sequence ID" value="NZ_JBBHKQ010000001.1"/>
</dbReference>
<reference evidence="1 2" key="1">
    <citation type="submission" date="2024-03" db="EMBL/GenBank/DDBJ databases">
        <title>Reference genomes for the five species model microbial community.</title>
        <authorList>
            <person name="Padfield D."/>
        </authorList>
    </citation>
    <scope>NUCLEOTIDE SEQUENCE [LARGE SCALE GENOMIC DNA]</scope>
    <source>
        <strain evidence="1 2">AB1</strain>
    </source>
</reference>
<accession>A0ABD5JVX7</accession>
<dbReference type="AlphaFoldDB" id="A0ABD5JVX7"/>
<dbReference type="EMBL" id="JBBHKQ010000001">
    <property type="protein sequence ID" value="MEJ5899891.1"/>
    <property type="molecule type" value="Genomic_DNA"/>
</dbReference>
<evidence type="ECO:0000313" key="2">
    <source>
        <dbReference type="Proteomes" id="UP001362311"/>
    </source>
</evidence>
<organism evidence="1 2">
    <name type="scientific">Ochrobactrum teleogrylli</name>
    <dbReference type="NCBI Taxonomy" id="2479765"/>
    <lineage>
        <taxon>Bacteria</taxon>
        <taxon>Pseudomonadati</taxon>
        <taxon>Pseudomonadota</taxon>
        <taxon>Alphaproteobacteria</taxon>
        <taxon>Hyphomicrobiales</taxon>
        <taxon>Brucellaceae</taxon>
        <taxon>Brucella/Ochrobactrum group</taxon>
        <taxon>Ochrobactrum</taxon>
    </lineage>
</organism>
<comment type="caution">
    <text evidence="1">The sequence shown here is derived from an EMBL/GenBank/DDBJ whole genome shotgun (WGS) entry which is preliminary data.</text>
</comment>
<proteinExistence type="predicted"/>
<sequence>MLYRIKNNYSKNVLTLTPSGKMGIHRATLEEYSEEVDKRSIWQLSPNHNRIDTGSFSLKLIGTAAWICHLDEFTENDVDYTTLQGAPEHLHNPIVFEFDQIDGTNLFRIYHSNKRQKLIEYIDAQGRYYPALADSEHANQTDSWSVLEV</sequence>
<protein>
    <submittedName>
        <fullName evidence="1">Uncharacterized protein</fullName>
    </submittedName>
</protein>
<gene>
    <name evidence="1" type="ORF">WIX40_07180</name>
</gene>
<name>A0ABD5JVX7_9HYPH</name>
<dbReference type="Proteomes" id="UP001362311">
    <property type="component" value="Unassembled WGS sequence"/>
</dbReference>